<feature type="region of interest" description="Disordered" evidence="1">
    <location>
        <begin position="1"/>
        <end position="20"/>
    </location>
</feature>
<accession>A0A0B6ZXF6</accession>
<dbReference type="GO" id="GO:0030687">
    <property type="term" value="C:preribosome, large subunit precursor"/>
    <property type="evidence" value="ECO:0007669"/>
    <property type="project" value="TreeGrafter"/>
</dbReference>
<dbReference type="SMART" id="SM00879">
    <property type="entry name" value="Brix"/>
    <property type="match status" value="1"/>
</dbReference>
<feature type="region of interest" description="Disordered" evidence="1">
    <location>
        <begin position="330"/>
        <end position="494"/>
    </location>
</feature>
<dbReference type="PANTHER" id="PTHR12661">
    <property type="entry name" value="PETER PAN-RELATED"/>
    <property type="match status" value="1"/>
</dbReference>
<name>A0A0B6ZXF6_9EUPU</name>
<organism evidence="3">
    <name type="scientific">Arion vulgaris</name>
    <dbReference type="NCBI Taxonomy" id="1028688"/>
    <lineage>
        <taxon>Eukaryota</taxon>
        <taxon>Metazoa</taxon>
        <taxon>Spiralia</taxon>
        <taxon>Lophotrochozoa</taxon>
        <taxon>Mollusca</taxon>
        <taxon>Gastropoda</taxon>
        <taxon>Heterobranchia</taxon>
        <taxon>Euthyneura</taxon>
        <taxon>Panpulmonata</taxon>
        <taxon>Eupulmonata</taxon>
        <taxon>Stylommatophora</taxon>
        <taxon>Helicina</taxon>
        <taxon>Arionoidea</taxon>
        <taxon>Arionidae</taxon>
        <taxon>Arion</taxon>
    </lineage>
</organism>
<dbReference type="GO" id="GO:0000027">
    <property type="term" value="P:ribosomal large subunit assembly"/>
    <property type="evidence" value="ECO:0007669"/>
    <property type="project" value="TreeGrafter"/>
</dbReference>
<dbReference type="PANTHER" id="PTHR12661:SF5">
    <property type="entry name" value="SUPPRESSOR OF SWI4 1 HOMOLOG"/>
    <property type="match status" value="1"/>
</dbReference>
<feature type="compositionally biased region" description="Basic residues" evidence="1">
    <location>
        <begin position="1"/>
        <end position="18"/>
    </location>
</feature>
<dbReference type="EMBL" id="HACG01026132">
    <property type="protein sequence ID" value="CEK72997.1"/>
    <property type="molecule type" value="Transcribed_RNA"/>
</dbReference>
<dbReference type="GO" id="GO:0019843">
    <property type="term" value="F:rRNA binding"/>
    <property type="evidence" value="ECO:0007669"/>
    <property type="project" value="InterPro"/>
</dbReference>
<proteinExistence type="predicted"/>
<evidence type="ECO:0000256" key="1">
    <source>
        <dbReference type="SAM" id="MobiDB-lite"/>
    </source>
</evidence>
<gene>
    <name evidence="3" type="primary">ORF84845</name>
</gene>
<feature type="compositionally biased region" description="Acidic residues" evidence="1">
    <location>
        <begin position="368"/>
        <end position="379"/>
    </location>
</feature>
<evidence type="ECO:0000259" key="2">
    <source>
        <dbReference type="PROSITE" id="PS50833"/>
    </source>
</evidence>
<dbReference type="InterPro" id="IPR045112">
    <property type="entry name" value="PPAN-like"/>
</dbReference>
<dbReference type="PROSITE" id="PS50833">
    <property type="entry name" value="BRIX"/>
    <property type="match status" value="1"/>
</dbReference>
<dbReference type="AlphaFoldDB" id="A0A0B6ZXF6"/>
<feature type="non-terminal residue" evidence="3">
    <location>
        <position position="1"/>
    </location>
</feature>
<feature type="compositionally biased region" description="Basic and acidic residues" evidence="1">
    <location>
        <begin position="335"/>
        <end position="359"/>
    </location>
</feature>
<protein>
    <recommendedName>
        <fullName evidence="2">Brix domain-containing protein</fullName>
    </recommendedName>
</protein>
<dbReference type="InterPro" id="IPR007109">
    <property type="entry name" value="Brix"/>
</dbReference>
<dbReference type="Pfam" id="PF04427">
    <property type="entry name" value="Brix"/>
    <property type="match status" value="1"/>
</dbReference>
<feature type="compositionally biased region" description="Basic residues" evidence="1">
    <location>
        <begin position="452"/>
        <end position="462"/>
    </location>
</feature>
<evidence type="ECO:0000313" key="3">
    <source>
        <dbReference type="EMBL" id="CEK72997.1"/>
    </source>
</evidence>
<reference evidence="3" key="1">
    <citation type="submission" date="2014-12" db="EMBL/GenBank/DDBJ databases">
        <title>Insight into the proteome of Arion vulgaris.</title>
        <authorList>
            <person name="Aradska J."/>
            <person name="Bulat T."/>
            <person name="Smidak R."/>
            <person name="Sarate P."/>
            <person name="Gangsoo J."/>
            <person name="Sialana F."/>
            <person name="Bilban M."/>
            <person name="Lubec G."/>
        </authorList>
    </citation>
    <scope>NUCLEOTIDE SEQUENCE</scope>
    <source>
        <tissue evidence="3">Skin</tissue>
    </source>
</reference>
<sequence>RHIRIRNMGRKRAKKGKAARNALANQSAEAKEEAYTKAPHSFVFQRGRVGKTVKELVMDVRKVMEPFTASSLKVRRKNVMKDFLTIAGPLHVSHFIVFSKTDVGVYMKLICIPRGPTMTFKVNEFSLARDVLSFQKHPDVESKLFINHAVMVTNLPSDSMENKLMNVTFKNLFPSINPSSVKLNNMRRSVLVNYDPETKSIDIRHYTMRVVPTGVSRTVKKLMRSKLPNLGHHSDIADLFLGQGLSDSEGEQDGPHSQVTVPQKVKDRGVARNTVSAIRLKEIGPRLTLQLIKIEEGFEDGNVLYHSLVQKTAEEVEALRVARRKKQKIKQVRTQRQEANVRKKKEEKEEHIKKTLEGMKKKKQEMKDGDDDGDEDDTPEATSTNLNEHSDDDDIEYYRQEVGQDPEPEMFSRSKKRTREDENGAEPKSKRRREDKFKTNRFSKREAVADKGHKKFSVKFNRKQANGDRKTKKMTMGHNKMNKQNKSGKRRKKL</sequence>
<feature type="compositionally biased region" description="Basic and acidic residues" evidence="1">
    <location>
        <begin position="418"/>
        <end position="451"/>
    </location>
</feature>
<feature type="domain" description="Brix" evidence="2">
    <location>
        <begin position="39"/>
        <end position="300"/>
    </location>
</feature>
<feature type="compositionally biased region" description="Basic residues" evidence="1">
    <location>
        <begin position="470"/>
        <end position="494"/>
    </location>
</feature>
<dbReference type="GO" id="GO:0006364">
    <property type="term" value="P:rRNA processing"/>
    <property type="evidence" value="ECO:0007669"/>
    <property type="project" value="InterPro"/>
</dbReference>